<keyword evidence="8" id="KW-1185">Reference proteome</keyword>
<dbReference type="GO" id="GO:0017004">
    <property type="term" value="P:cytochrome complex assembly"/>
    <property type="evidence" value="ECO:0007669"/>
    <property type="project" value="InterPro"/>
</dbReference>
<dbReference type="PANTHER" id="PTHR30071:SF15">
    <property type="entry name" value="PROTEIN HEMX"/>
    <property type="match status" value="1"/>
</dbReference>
<evidence type="ECO:0000313" key="7">
    <source>
        <dbReference type="EMBL" id="GGB28089.1"/>
    </source>
</evidence>
<dbReference type="GO" id="GO:0020037">
    <property type="term" value="F:heme binding"/>
    <property type="evidence" value="ECO:0007669"/>
    <property type="project" value="InterPro"/>
</dbReference>
<proteinExistence type="predicted"/>
<dbReference type="InterPro" id="IPR002541">
    <property type="entry name" value="Cyt_c_assembly"/>
</dbReference>
<name>A0A9W5TTR2_9BACI</name>
<feature type="transmembrane region" description="Helical" evidence="5">
    <location>
        <begin position="36"/>
        <end position="58"/>
    </location>
</feature>
<evidence type="ECO:0000256" key="2">
    <source>
        <dbReference type="ARBA" id="ARBA00022692"/>
    </source>
</evidence>
<feature type="domain" description="Cytochrome c assembly protein" evidence="6">
    <location>
        <begin position="66"/>
        <end position="268"/>
    </location>
</feature>
<feature type="transmembrane region" description="Helical" evidence="5">
    <location>
        <begin position="130"/>
        <end position="160"/>
    </location>
</feature>
<dbReference type="GO" id="GO:0005886">
    <property type="term" value="C:plasma membrane"/>
    <property type="evidence" value="ECO:0007669"/>
    <property type="project" value="TreeGrafter"/>
</dbReference>
<dbReference type="AlphaFoldDB" id="A0A9W5TTR2"/>
<protein>
    <submittedName>
        <fullName evidence="7">Protein HemX</fullName>
    </submittedName>
</protein>
<evidence type="ECO:0000259" key="6">
    <source>
        <dbReference type="Pfam" id="PF01578"/>
    </source>
</evidence>
<evidence type="ECO:0000256" key="5">
    <source>
        <dbReference type="SAM" id="Phobius"/>
    </source>
</evidence>
<evidence type="ECO:0000256" key="3">
    <source>
        <dbReference type="ARBA" id="ARBA00022989"/>
    </source>
</evidence>
<keyword evidence="2 5" id="KW-0812">Transmembrane</keyword>
<dbReference type="EMBL" id="BMJD01000001">
    <property type="protein sequence ID" value="GGB28089.1"/>
    <property type="molecule type" value="Genomic_DNA"/>
</dbReference>
<dbReference type="InterPro" id="IPR045062">
    <property type="entry name" value="Cyt_c_biogenesis_CcsA/CcmC"/>
</dbReference>
<dbReference type="Proteomes" id="UP000621492">
    <property type="component" value="Unassembled WGS sequence"/>
</dbReference>
<keyword evidence="3 5" id="KW-1133">Transmembrane helix</keyword>
<gene>
    <name evidence="7" type="primary">hemX</name>
    <name evidence="7" type="ORF">GCM10011409_01810</name>
</gene>
<feature type="transmembrane region" description="Helical" evidence="5">
    <location>
        <begin position="181"/>
        <end position="205"/>
    </location>
</feature>
<reference evidence="7" key="1">
    <citation type="journal article" date="2014" name="Int. J. Syst. Evol. Microbiol.">
        <title>Complete genome sequence of Corynebacterium casei LMG S-19264T (=DSM 44701T), isolated from a smear-ripened cheese.</title>
        <authorList>
            <consortium name="US DOE Joint Genome Institute (JGI-PGF)"/>
            <person name="Walter F."/>
            <person name="Albersmeier A."/>
            <person name="Kalinowski J."/>
            <person name="Ruckert C."/>
        </authorList>
    </citation>
    <scope>NUCLEOTIDE SEQUENCE</scope>
    <source>
        <strain evidence="7">CGMCC 1.15454</strain>
    </source>
</reference>
<accession>A0A9W5TTR2</accession>
<comment type="caution">
    <text evidence="7">The sequence shown here is derived from an EMBL/GenBank/DDBJ whole genome shotgun (WGS) entry which is preliminary data.</text>
</comment>
<organism evidence="7 8">
    <name type="scientific">Lentibacillus populi</name>
    <dbReference type="NCBI Taxonomy" id="1827502"/>
    <lineage>
        <taxon>Bacteria</taxon>
        <taxon>Bacillati</taxon>
        <taxon>Bacillota</taxon>
        <taxon>Bacilli</taxon>
        <taxon>Bacillales</taxon>
        <taxon>Bacillaceae</taxon>
        <taxon>Lentibacillus</taxon>
    </lineage>
</organism>
<feature type="transmembrane region" description="Helical" evidence="5">
    <location>
        <begin position="247"/>
        <end position="267"/>
    </location>
</feature>
<feature type="transmembrane region" description="Helical" evidence="5">
    <location>
        <begin position="91"/>
        <end position="110"/>
    </location>
</feature>
<feature type="transmembrane region" description="Helical" evidence="5">
    <location>
        <begin position="6"/>
        <end position="24"/>
    </location>
</feature>
<dbReference type="RefSeq" id="WP_102415060.1">
    <property type="nucleotide sequence ID" value="NZ_BMJD01000001.1"/>
</dbReference>
<evidence type="ECO:0000256" key="4">
    <source>
        <dbReference type="ARBA" id="ARBA00023136"/>
    </source>
</evidence>
<sequence length="274" mass="31984">MTESKWLYEIILIIYGLSLVGYFIDFIQHNRRVNKIAFWLLSMVWVIQTVSLLSEILFKATFPVFTIYDSLFFYSWVLVTFSLVINKLFSIHFIVFFTNVFGFFILLLYISTKAQESIGQRGIELVNELLIAHITLAIISYGFFTISFLLSIMYIVQYRFLKQKKGLKWMWRFGDLKRLDIYSFMAVTLGVPLLLIAIILGFVWAKVAGAEFYWFDLKTIGSLFVLFIYILYLLLRLIKGYQGKAISVYNTAAFLILLVNFFLSSILSNFHFGS</sequence>
<dbReference type="PANTHER" id="PTHR30071">
    <property type="entry name" value="HEME EXPORTER PROTEIN C"/>
    <property type="match status" value="1"/>
</dbReference>
<comment type="subcellular location">
    <subcellularLocation>
        <location evidence="1">Membrane</location>
        <topology evidence="1">Multi-pass membrane protein</topology>
    </subcellularLocation>
</comment>
<evidence type="ECO:0000256" key="1">
    <source>
        <dbReference type="ARBA" id="ARBA00004141"/>
    </source>
</evidence>
<dbReference type="Pfam" id="PF01578">
    <property type="entry name" value="Cytochrom_C_asm"/>
    <property type="match status" value="1"/>
</dbReference>
<feature type="transmembrane region" description="Helical" evidence="5">
    <location>
        <begin position="217"/>
        <end position="235"/>
    </location>
</feature>
<reference evidence="7" key="2">
    <citation type="submission" date="2020-09" db="EMBL/GenBank/DDBJ databases">
        <authorList>
            <person name="Sun Q."/>
            <person name="Zhou Y."/>
        </authorList>
    </citation>
    <scope>NUCLEOTIDE SEQUENCE</scope>
    <source>
        <strain evidence="7">CGMCC 1.15454</strain>
    </source>
</reference>
<keyword evidence="4 5" id="KW-0472">Membrane</keyword>
<evidence type="ECO:0000313" key="8">
    <source>
        <dbReference type="Proteomes" id="UP000621492"/>
    </source>
</evidence>
<feature type="transmembrane region" description="Helical" evidence="5">
    <location>
        <begin position="64"/>
        <end position="84"/>
    </location>
</feature>